<evidence type="ECO:0000313" key="2">
    <source>
        <dbReference type="Proteomes" id="UP000294865"/>
    </source>
</evidence>
<dbReference type="PANTHER" id="PTHR43235:SF1">
    <property type="entry name" value="GLUTAMINE AMIDOTRANSFERASE PB2B2.05-RELATED"/>
    <property type="match status" value="1"/>
</dbReference>
<organism evidence="1 2">
    <name type="scientific">Macrococcoides canis</name>
    <dbReference type="NCBI Taxonomy" id="1855823"/>
    <lineage>
        <taxon>Bacteria</taxon>
        <taxon>Bacillati</taxon>
        <taxon>Bacillota</taxon>
        <taxon>Bacilli</taxon>
        <taxon>Bacillales</taxon>
        <taxon>Staphylococcaceae</taxon>
        <taxon>Macrococcoides</taxon>
    </lineage>
</organism>
<dbReference type="Pfam" id="PF07722">
    <property type="entry name" value="Peptidase_C26"/>
    <property type="match status" value="1"/>
</dbReference>
<name>A0A4R6C3E5_9STAP</name>
<dbReference type="Gene3D" id="3.40.50.880">
    <property type="match status" value="1"/>
</dbReference>
<protein>
    <submittedName>
        <fullName evidence="1">Gamma-glutamyl-gamma-aminobutyrate hydrolase family protein</fullName>
    </submittedName>
</protein>
<dbReference type="GO" id="GO:0006598">
    <property type="term" value="P:polyamine catabolic process"/>
    <property type="evidence" value="ECO:0007669"/>
    <property type="project" value="TreeGrafter"/>
</dbReference>
<dbReference type="CDD" id="cd01745">
    <property type="entry name" value="GATase1_2"/>
    <property type="match status" value="1"/>
</dbReference>
<dbReference type="GO" id="GO:0005829">
    <property type="term" value="C:cytosol"/>
    <property type="evidence" value="ECO:0007669"/>
    <property type="project" value="TreeGrafter"/>
</dbReference>
<reference evidence="1 2" key="1">
    <citation type="submission" date="2019-01" db="EMBL/GenBank/DDBJ databases">
        <title>Draft genome sequences of Macrococcus caseolyticus, Macrococcus canis, Macrococcus bohemicus and Macrococcus goetzii.</title>
        <authorList>
            <person name="Mazhar S."/>
            <person name="Altermann E."/>
            <person name="Hill C."/>
            <person name="Mcauliffe O."/>
        </authorList>
    </citation>
    <scope>NUCLEOTIDE SEQUENCE [LARGE SCALE GENOMIC DNA]</scope>
    <source>
        <strain evidence="1 2">DPC7162</strain>
    </source>
</reference>
<sequence length="239" mass="26725">MTLPVIGITTMIEPDGDLHLRPSYINAIADLGGTPILLAKNENDHAIKEQISKIDGLYLTGGTDINPSTYGEEPHPKLGVVEIGRDEYEIKLIKHALERGVPIIGICRGSQLLNSINGGTMYQNLEDQYEGELLQHMQHSARDYLQHTIHVEPDTKFHKIVGVDKFQVNSFHHQANHKLADEFVLAASAPDGVVEAIEFKTDQFVLGLQFHPEDTYKISEPHRKILEAFIQAAKDYSIK</sequence>
<dbReference type="EMBL" id="SDQG01000007">
    <property type="protein sequence ID" value="TDM15966.1"/>
    <property type="molecule type" value="Genomic_DNA"/>
</dbReference>
<accession>A0A4R6C3E5</accession>
<dbReference type="InterPro" id="IPR044668">
    <property type="entry name" value="PuuD-like"/>
</dbReference>
<dbReference type="RefSeq" id="WP_133420269.1">
    <property type="nucleotide sequence ID" value="NZ_SDGR01000002.1"/>
</dbReference>
<dbReference type="InterPro" id="IPR011697">
    <property type="entry name" value="Peptidase_C26"/>
</dbReference>
<keyword evidence="1" id="KW-0378">Hydrolase</keyword>
<evidence type="ECO:0000313" key="1">
    <source>
        <dbReference type="EMBL" id="TDM15966.1"/>
    </source>
</evidence>
<dbReference type="AlphaFoldDB" id="A0A4R6C3E5"/>
<dbReference type="FunFam" id="3.40.50.880:FF:000030">
    <property type="entry name" value="Gamma-glutamyl-gamma-aminobutyrate hydrolase PuuD"/>
    <property type="match status" value="1"/>
</dbReference>
<dbReference type="PROSITE" id="PS51273">
    <property type="entry name" value="GATASE_TYPE_1"/>
    <property type="match status" value="1"/>
</dbReference>
<dbReference type="SUPFAM" id="SSF52317">
    <property type="entry name" value="Class I glutamine amidotransferase-like"/>
    <property type="match status" value="1"/>
</dbReference>
<comment type="caution">
    <text evidence="1">The sequence shown here is derived from an EMBL/GenBank/DDBJ whole genome shotgun (WGS) entry which is preliminary data.</text>
</comment>
<dbReference type="Proteomes" id="UP000294865">
    <property type="component" value="Unassembled WGS sequence"/>
</dbReference>
<gene>
    <name evidence="1" type="ORF">ETI04_10010</name>
</gene>
<proteinExistence type="predicted"/>
<dbReference type="InterPro" id="IPR029062">
    <property type="entry name" value="Class_I_gatase-like"/>
</dbReference>
<dbReference type="PANTHER" id="PTHR43235">
    <property type="entry name" value="GLUTAMINE AMIDOTRANSFERASE PB2B2.05-RELATED"/>
    <property type="match status" value="1"/>
</dbReference>
<dbReference type="GO" id="GO:0033969">
    <property type="term" value="F:gamma-glutamyl-gamma-aminobutyrate hydrolase activity"/>
    <property type="evidence" value="ECO:0007669"/>
    <property type="project" value="TreeGrafter"/>
</dbReference>